<dbReference type="Proteomes" id="UP000546584">
    <property type="component" value="Unassembled WGS sequence"/>
</dbReference>
<feature type="transmembrane region" description="Helical" evidence="1">
    <location>
        <begin position="70"/>
        <end position="88"/>
    </location>
</feature>
<keyword evidence="1" id="KW-1133">Transmembrane helix</keyword>
<feature type="transmembrane region" description="Helical" evidence="1">
    <location>
        <begin position="247"/>
        <end position="273"/>
    </location>
</feature>
<protein>
    <recommendedName>
        <fullName evidence="6">DUF2232 domain-containing protein</fullName>
    </recommendedName>
</protein>
<evidence type="ECO:0000313" key="5">
    <source>
        <dbReference type="Proteomes" id="UP001224477"/>
    </source>
</evidence>
<proteinExistence type="predicted"/>
<feature type="transmembrane region" description="Helical" evidence="1">
    <location>
        <begin position="194"/>
        <end position="210"/>
    </location>
</feature>
<dbReference type="EMBL" id="JACAQR010000012">
    <property type="protein sequence ID" value="NWD42301.1"/>
    <property type="molecule type" value="Genomic_DNA"/>
</dbReference>
<evidence type="ECO:0008006" key="6">
    <source>
        <dbReference type="Google" id="ProtNLM"/>
    </source>
</evidence>
<name>A0A1H2G8Z2_9PSED</name>
<feature type="transmembrane region" description="Helical" evidence="1">
    <location>
        <begin position="150"/>
        <end position="173"/>
    </location>
</feature>
<feature type="transmembrane region" description="Helical" evidence="1">
    <location>
        <begin position="48"/>
        <end position="64"/>
    </location>
</feature>
<accession>A0A1H2G8Z2</accession>
<evidence type="ECO:0000313" key="3">
    <source>
        <dbReference type="EMBL" id="NWD42301.1"/>
    </source>
</evidence>
<keyword evidence="1" id="KW-0812">Transmembrane</keyword>
<reference evidence="2 5" key="2">
    <citation type="journal article" date="2023" name="Microbiol. Resour. Announc.">
        <title>Whole-genome sequence of Pseudomonas yamanorum OLsAu1 isolated from the edible ectomycorrhizal mushroom Lactarius sp. section Deliciosi.</title>
        <authorList>
            <person name="Ramirez-Mendoza R."/>
            <person name="Angeles-Argaiz R.E."/>
            <person name="Hernandez-Oaxaca D."/>
            <person name="Aguirre-Beltran L."/>
            <person name="Almaraz-Suarez J."/>
            <person name="Perez-Moreno J."/>
        </authorList>
    </citation>
    <scope>NUCLEOTIDE SEQUENCE [LARGE SCALE GENOMIC DNA]</scope>
    <source>
        <strain evidence="2 5">OLsAu1</strain>
    </source>
</reference>
<evidence type="ECO:0000313" key="2">
    <source>
        <dbReference type="EMBL" id="MDR0189254.1"/>
    </source>
</evidence>
<dbReference type="Proteomes" id="UP001224477">
    <property type="component" value="Unassembled WGS sequence"/>
</dbReference>
<dbReference type="OrthoDB" id="5659946at2"/>
<feature type="transmembrane region" description="Helical" evidence="1">
    <location>
        <begin position="216"/>
        <end position="235"/>
    </location>
</feature>
<evidence type="ECO:0000256" key="1">
    <source>
        <dbReference type="SAM" id="Phobius"/>
    </source>
</evidence>
<keyword evidence="5" id="KW-1185">Reference proteome</keyword>
<dbReference type="EMBL" id="JAVGXC010000007">
    <property type="protein sequence ID" value="MDR0189254.1"/>
    <property type="molecule type" value="Genomic_DNA"/>
</dbReference>
<dbReference type="GeneID" id="93513299"/>
<comment type="caution">
    <text evidence="3">The sequence shown here is derived from an EMBL/GenBank/DDBJ whole genome shotgun (WGS) entry which is preliminary data.</text>
</comment>
<feature type="transmembrane region" description="Helical" evidence="1">
    <location>
        <begin position="95"/>
        <end position="113"/>
    </location>
</feature>
<dbReference type="RefSeq" id="WP_063033381.1">
    <property type="nucleotide sequence ID" value="NZ_CP012400.2"/>
</dbReference>
<evidence type="ECO:0000313" key="4">
    <source>
        <dbReference type="Proteomes" id="UP000546584"/>
    </source>
</evidence>
<dbReference type="AlphaFoldDB" id="A0A1H2G8Z2"/>
<organism evidence="3 4">
    <name type="scientific">Pseudomonas yamanorum</name>
    <dbReference type="NCBI Taxonomy" id="515393"/>
    <lineage>
        <taxon>Bacteria</taxon>
        <taxon>Pseudomonadati</taxon>
        <taxon>Pseudomonadota</taxon>
        <taxon>Gammaproteobacteria</taxon>
        <taxon>Pseudomonadales</taxon>
        <taxon>Pseudomonadaceae</taxon>
        <taxon>Pseudomonas</taxon>
    </lineage>
</organism>
<keyword evidence="1" id="KW-0472">Membrane</keyword>
<reference evidence="3 4" key="1">
    <citation type="submission" date="2020-04" db="EMBL/GenBank/DDBJ databases">
        <title>Molecular characterization of pseudomonads from Agaricus bisporus reveal novel blotch 2 pathogens in Western Europe.</title>
        <authorList>
            <person name="Taparia T."/>
            <person name="Krijger M."/>
            <person name="Haynes E."/>
            <person name="Elpinstone J.G."/>
            <person name="Noble R."/>
            <person name="Van Der Wolf J."/>
        </authorList>
    </citation>
    <scope>NUCLEOTIDE SEQUENCE [LARGE SCALE GENOMIC DNA]</scope>
    <source>
        <strain evidence="3 4">IPO3753</strain>
    </source>
</reference>
<sequence length="295" mass="31757">MRALAEFIMRGRVQATLVVAGCAALPLLYWLGAAAGCLVLLRRGLKDALGVLALGILPALVWWLKFDDPRVLLVLLGSSTLALVLRASESWVRTLLVSVALGLVYSLALGAAFRPQIEALAQEIIKILPLALGDLYQQLSVEERARFASVVAPMLTGLIAALLQIVSVLSLILGRYWQALLYNPGGFGREFRSIRIPAGPAMLLLAFMVVGPTFGLALLVPLCSVPLVFAGLSLIHGLVAQKRLGRFWLVGLYVTLLLFMQLIYPLLVVLAIVDGLIDFRGRLAPKDADNANGEG</sequence>
<feature type="transmembrane region" description="Helical" evidence="1">
    <location>
        <begin position="15"/>
        <end position="41"/>
    </location>
</feature>
<gene>
    <name evidence="3" type="ORF">HX826_10530</name>
    <name evidence="2" type="ORF">RCO22_09915</name>
</gene>